<dbReference type="EnsemblMetazoa" id="Aqu2.1.00519_001">
    <property type="protein sequence ID" value="Aqu2.1.00519_001"/>
    <property type="gene ID" value="Aqu2.1.00519"/>
</dbReference>
<dbReference type="STRING" id="400682.A0A1X7SEM4"/>
<name>A0A1X7SEM4_AMPQE</name>
<feature type="domain" description="HAT C-terminal dimerisation" evidence="1">
    <location>
        <begin position="186"/>
        <end position="252"/>
    </location>
</feature>
<accession>A0A1X7SEM4</accession>
<dbReference type="AlphaFoldDB" id="A0A1X7SEM4"/>
<dbReference type="eggNOG" id="ENOG502SVY5">
    <property type="taxonomic scope" value="Eukaryota"/>
</dbReference>
<dbReference type="InterPro" id="IPR012337">
    <property type="entry name" value="RNaseH-like_sf"/>
</dbReference>
<reference evidence="2" key="1">
    <citation type="submission" date="2017-05" db="UniProtKB">
        <authorList>
            <consortium name="EnsemblMetazoa"/>
        </authorList>
    </citation>
    <scope>IDENTIFICATION</scope>
</reference>
<dbReference type="InterPro" id="IPR052958">
    <property type="entry name" value="IFN-induced_PKR_regulator"/>
</dbReference>
<dbReference type="PANTHER" id="PTHR46289:SF14">
    <property type="entry name" value="DUF4371 DOMAIN-CONTAINING PROTEIN"/>
    <property type="match status" value="1"/>
</dbReference>
<dbReference type="InParanoid" id="A0A1X7SEM4"/>
<protein>
    <recommendedName>
        <fullName evidence="1">HAT C-terminal dimerisation domain-containing protein</fullName>
    </recommendedName>
</protein>
<dbReference type="Pfam" id="PF05699">
    <property type="entry name" value="Dimer_Tnp_hAT"/>
    <property type="match status" value="1"/>
</dbReference>
<dbReference type="OrthoDB" id="6617140at2759"/>
<dbReference type="SUPFAM" id="SSF53098">
    <property type="entry name" value="Ribonuclease H-like"/>
    <property type="match status" value="1"/>
</dbReference>
<evidence type="ECO:0000313" key="2">
    <source>
        <dbReference type="EnsemblMetazoa" id="Aqu2.1.00519_001"/>
    </source>
</evidence>
<proteinExistence type="predicted"/>
<organism evidence="2">
    <name type="scientific">Amphimedon queenslandica</name>
    <name type="common">Sponge</name>
    <dbReference type="NCBI Taxonomy" id="400682"/>
    <lineage>
        <taxon>Eukaryota</taxon>
        <taxon>Metazoa</taxon>
        <taxon>Porifera</taxon>
        <taxon>Demospongiae</taxon>
        <taxon>Heteroscleromorpha</taxon>
        <taxon>Haplosclerida</taxon>
        <taxon>Niphatidae</taxon>
        <taxon>Amphimedon</taxon>
    </lineage>
</organism>
<dbReference type="InterPro" id="IPR008906">
    <property type="entry name" value="HATC_C_dom"/>
</dbReference>
<dbReference type="PANTHER" id="PTHR46289">
    <property type="entry name" value="52 KDA REPRESSOR OF THE INHIBITOR OF THE PROTEIN KINASE-LIKE PROTEIN-RELATED"/>
    <property type="match status" value="1"/>
</dbReference>
<dbReference type="GO" id="GO:0046983">
    <property type="term" value="F:protein dimerization activity"/>
    <property type="evidence" value="ECO:0007669"/>
    <property type="project" value="InterPro"/>
</dbReference>
<sequence length="279" mass="31509">MKVVVVPSNHEIFSITGNLSNLLQAEQLNYAVAASCIEATKETLANLRCEDEWDKIWDEAATLAQAHEVEVSPLRRRRRLPTNLSDSVVEAHTGGNTSVHEYRTVLYYATIDTLLQDLNDRFSELNLSLLKSLQALVPNSGTFLNLSSLQPFLTHYGIDEEGISSELLTALTVLREVSPLTSINQVYSHLNEVKECFPLLLEALQIAMTIGVTTATAERTFSSLRRLKTYLRSTMSQERLNHLSLLHIERDLSTKLWDNLDDVVLKFSLEHKNSRMVLQ</sequence>
<evidence type="ECO:0000259" key="1">
    <source>
        <dbReference type="Pfam" id="PF05699"/>
    </source>
</evidence>